<protein>
    <submittedName>
        <fullName evidence="11">Pilus assembly protein PilQ</fullName>
    </submittedName>
</protein>
<keyword evidence="6" id="KW-0472">Membrane</keyword>
<feature type="domain" description="Secretin/TonB short N-terminal" evidence="10">
    <location>
        <begin position="333"/>
        <end position="381"/>
    </location>
</feature>
<feature type="region of interest" description="Disordered" evidence="9">
    <location>
        <begin position="153"/>
        <end position="204"/>
    </location>
</feature>
<dbReference type="Pfam" id="PF03958">
    <property type="entry name" value="Secretin_N"/>
    <property type="match status" value="1"/>
</dbReference>
<organism evidence="11 12">
    <name type="scientific">Thiocapsa imhoffii</name>
    <dbReference type="NCBI Taxonomy" id="382777"/>
    <lineage>
        <taxon>Bacteria</taxon>
        <taxon>Pseudomonadati</taxon>
        <taxon>Pseudomonadota</taxon>
        <taxon>Gammaproteobacteria</taxon>
        <taxon>Chromatiales</taxon>
        <taxon>Chromatiaceae</taxon>
        <taxon>Thiocapsa</taxon>
    </lineage>
</organism>
<dbReference type="GO" id="GO:0009306">
    <property type="term" value="P:protein secretion"/>
    <property type="evidence" value="ECO:0007669"/>
    <property type="project" value="InterPro"/>
</dbReference>
<dbReference type="Gene3D" id="2.60.40.3500">
    <property type="match status" value="1"/>
</dbReference>
<dbReference type="InterPro" id="IPR038591">
    <property type="entry name" value="NolW-like_sf"/>
</dbReference>
<evidence type="ECO:0000313" key="11">
    <source>
        <dbReference type="EMBL" id="MBK1644982.1"/>
    </source>
</evidence>
<dbReference type="PANTHER" id="PTHR30604">
    <property type="entry name" value="PROTEIN TRANSPORT PROTEIN HOFQ"/>
    <property type="match status" value="1"/>
</dbReference>
<evidence type="ECO:0000256" key="1">
    <source>
        <dbReference type="ARBA" id="ARBA00004442"/>
    </source>
</evidence>
<keyword evidence="4" id="KW-0732">Signal</keyword>
<dbReference type="GO" id="GO:0009279">
    <property type="term" value="C:cell outer membrane"/>
    <property type="evidence" value="ECO:0007669"/>
    <property type="project" value="UniProtKB-SubCell"/>
</dbReference>
<comment type="caution">
    <text evidence="11">The sequence shown here is derived from an EMBL/GenBank/DDBJ whole genome shotgun (WGS) entry which is preliminary data.</text>
</comment>
<evidence type="ECO:0000313" key="12">
    <source>
        <dbReference type="Proteomes" id="UP001138802"/>
    </source>
</evidence>
<dbReference type="Pfam" id="PF11741">
    <property type="entry name" value="AMIN"/>
    <property type="match status" value="2"/>
</dbReference>
<dbReference type="InterPro" id="IPR005644">
    <property type="entry name" value="NolW-like"/>
</dbReference>
<dbReference type="PRINTS" id="PR00811">
    <property type="entry name" value="BCTERIALGSPD"/>
</dbReference>
<dbReference type="PANTHER" id="PTHR30604:SF1">
    <property type="entry name" value="DNA UTILIZATION PROTEIN HOFQ"/>
    <property type="match status" value="1"/>
</dbReference>
<reference evidence="11 12" key="1">
    <citation type="journal article" date="2020" name="Microorganisms">
        <title>Osmotic Adaptation and Compatible Solute Biosynthesis of Phototrophic Bacteria as Revealed from Genome Analyses.</title>
        <authorList>
            <person name="Imhoff J.F."/>
            <person name="Rahn T."/>
            <person name="Kunzel S."/>
            <person name="Keller A."/>
            <person name="Neulinger S.C."/>
        </authorList>
    </citation>
    <scope>NUCLEOTIDE SEQUENCE [LARGE SCALE GENOMIC DNA]</scope>
    <source>
        <strain evidence="11 12">DSM 21303</strain>
    </source>
</reference>
<dbReference type="Gene3D" id="2.60.40.3470">
    <property type="match status" value="1"/>
</dbReference>
<evidence type="ECO:0000256" key="2">
    <source>
        <dbReference type="ARBA" id="ARBA00006304"/>
    </source>
</evidence>
<dbReference type="InterPro" id="IPR021731">
    <property type="entry name" value="AMIN_dom"/>
</dbReference>
<evidence type="ECO:0000256" key="6">
    <source>
        <dbReference type="ARBA" id="ARBA00023136"/>
    </source>
</evidence>
<dbReference type="InterPro" id="IPR004845">
    <property type="entry name" value="T2SS_GspD_CS"/>
</dbReference>
<name>A0A9X0WHT0_9GAMM</name>
<gene>
    <name evidence="11" type="ORF">CKO25_10030</name>
</gene>
<evidence type="ECO:0000259" key="10">
    <source>
        <dbReference type="SMART" id="SM00965"/>
    </source>
</evidence>
<dbReference type="AlphaFoldDB" id="A0A9X0WHT0"/>
<dbReference type="Gene3D" id="3.30.1370.120">
    <property type="match status" value="1"/>
</dbReference>
<evidence type="ECO:0000256" key="3">
    <source>
        <dbReference type="ARBA" id="ARBA00022448"/>
    </source>
</evidence>
<feature type="compositionally biased region" description="Low complexity" evidence="9">
    <location>
        <begin position="153"/>
        <end position="168"/>
    </location>
</feature>
<dbReference type="EMBL" id="NRSD01000009">
    <property type="protein sequence ID" value="MBK1644982.1"/>
    <property type="molecule type" value="Genomic_DNA"/>
</dbReference>
<feature type="region of interest" description="Disordered" evidence="9">
    <location>
        <begin position="1"/>
        <end position="20"/>
    </location>
</feature>
<dbReference type="NCBIfam" id="TIGR02515">
    <property type="entry name" value="IV_pilus_PilQ"/>
    <property type="match status" value="1"/>
</dbReference>
<dbReference type="Pfam" id="PF07660">
    <property type="entry name" value="STN"/>
    <property type="match status" value="1"/>
</dbReference>
<dbReference type="InterPro" id="IPR051808">
    <property type="entry name" value="Type_IV_pilus_biogenesis"/>
</dbReference>
<dbReference type="Pfam" id="PF00263">
    <property type="entry name" value="Secretin"/>
    <property type="match status" value="1"/>
</dbReference>
<keyword evidence="12" id="KW-1185">Reference proteome</keyword>
<evidence type="ECO:0000256" key="5">
    <source>
        <dbReference type="ARBA" id="ARBA00022927"/>
    </source>
</evidence>
<keyword evidence="7" id="KW-0998">Cell outer membrane</keyword>
<comment type="similarity">
    <text evidence="2">Belongs to the bacterial secretin family. PilQ subfamily.</text>
</comment>
<dbReference type="InterPro" id="IPR013355">
    <property type="entry name" value="Pilus_4_PilQ"/>
</dbReference>
<feature type="compositionally biased region" description="Basic and acidic residues" evidence="9">
    <location>
        <begin position="1"/>
        <end position="14"/>
    </location>
</feature>
<dbReference type="SMART" id="SM00965">
    <property type="entry name" value="STN"/>
    <property type="match status" value="1"/>
</dbReference>
<dbReference type="Proteomes" id="UP001138802">
    <property type="component" value="Unassembled WGS sequence"/>
</dbReference>
<dbReference type="InterPro" id="IPR011662">
    <property type="entry name" value="Secretin/TonB_short_N"/>
</dbReference>
<dbReference type="Gene3D" id="3.30.1370.130">
    <property type="match status" value="1"/>
</dbReference>
<evidence type="ECO:0000256" key="7">
    <source>
        <dbReference type="ARBA" id="ARBA00023237"/>
    </source>
</evidence>
<dbReference type="PROSITE" id="PS00875">
    <property type="entry name" value="T2SP_D"/>
    <property type="match status" value="1"/>
</dbReference>
<evidence type="ECO:0000256" key="8">
    <source>
        <dbReference type="RuleBase" id="RU004004"/>
    </source>
</evidence>
<comment type="subcellular location">
    <subcellularLocation>
        <location evidence="1 8">Cell outer membrane</location>
    </subcellularLocation>
</comment>
<evidence type="ECO:0000256" key="9">
    <source>
        <dbReference type="SAM" id="MobiDB-lite"/>
    </source>
</evidence>
<keyword evidence="3 8" id="KW-0813">Transport</keyword>
<evidence type="ECO:0000256" key="4">
    <source>
        <dbReference type="ARBA" id="ARBA00022729"/>
    </source>
</evidence>
<dbReference type="InterPro" id="IPR001775">
    <property type="entry name" value="GspD/PilQ"/>
</dbReference>
<accession>A0A9X0WHT0</accession>
<keyword evidence="5" id="KW-0653">Protein transport</keyword>
<sequence>MKPVVTDRNDRTPPSRDPASHSVRWRASWVLLGLIWFWSWAHAARAVELTDVQFAAQPGNRVEIDLRFSGPVSAPQTFDTISPARIALDFAGVRNGLDRRAIPIGVGAVHSLVAVEASDRSRVVINLNDSVPYEVTTDGDRVRIAVDSRIASPLARSAAPAPSPEQASRPPPPPWARQAAETGSAPGPNVRDIDFRRGPQGEGRVLIELPSPTTRVTVREEGTRVLVELLDTSLPQRLFRRLDVIDFGTPVTAVESRPRGRNVDVTVLTGGEFEYMAYQSDTLFTLELRPLTAAEKERLARERMVYDGERLSLNFQDIEVRAVLQLLADFTDLNLVASDSVDGSITLRLKNVPWDQALDIILQTKNLAKRQEGNVIMVGPFEEIVGFEERTLSADQRLEELAPIRSEFIPIQFAKAAEIAAFIRGASSVQSSVSAQGRVDSIGRDAQQFDRTITEATKDSILTPGRGSVTFDERTNTILVMDTAARLDEIRTIVARLDIPVRQVMIESRVVIANNDFTRDLGVRFGLATSMGAIGSNEMLIGGGMAGNAPGWGGYDAGPFGLNTLGLPNNSIILNPGEDLPLEYPTSATPSLLVNLPARLAENRGSAVNFLIGRVGSYLLQLELSAMQREGRGEVISSPRVITSDQKEAKIEVGKKIPYSTVSQDGTNVQFENATLSLKVTPAITPDDRIIMDLIVTKDEPDFLRTAADGTPTINTREIETRVLVDNGETVVLGGVYERTRTVAKEQVPWLGDIPVMGRLFKQEFREDNNSELLIFVTPKILKGDLVVN</sequence>
<proteinExistence type="inferred from homology"/>
<dbReference type="InterPro" id="IPR004846">
    <property type="entry name" value="T2SS/T3SS_dom"/>
</dbReference>